<dbReference type="Proteomes" id="UP001148838">
    <property type="component" value="Unassembled WGS sequence"/>
</dbReference>
<dbReference type="EMBL" id="JAJSOF020000011">
    <property type="protein sequence ID" value="KAJ4444449.1"/>
    <property type="molecule type" value="Genomic_DNA"/>
</dbReference>
<reference evidence="1 2" key="1">
    <citation type="journal article" date="2022" name="Allergy">
        <title>Genome assembly and annotation of Periplaneta americana reveal a comprehensive cockroach allergen profile.</title>
        <authorList>
            <person name="Wang L."/>
            <person name="Xiong Q."/>
            <person name="Saelim N."/>
            <person name="Wang L."/>
            <person name="Nong W."/>
            <person name="Wan A.T."/>
            <person name="Shi M."/>
            <person name="Liu X."/>
            <person name="Cao Q."/>
            <person name="Hui J.H.L."/>
            <person name="Sookrung N."/>
            <person name="Leung T.F."/>
            <person name="Tungtrongchitr A."/>
            <person name="Tsui S.K.W."/>
        </authorList>
    </citation>
    <scope>NUCLEOTIDE SEQUENCE [LARGE SCALE GENOMIC DNA]</scope>
    <source>
        <strain evidence="1">PWHHKU_190912</strain>
    </source>
</reference>
<proteinExistence type="predicted"/>
<sequence length="335" mass="39022">MDGKRRTRRLAAEKTEEEEKEEDILYLISDRQHSLKCAKGERIGPVCPVVQQEEVESIPASSYECTIVQCVLRGFVIDGLNDGDTFNGDDLDKEKLLLHGDMLLDIVRSKLHPITDFQTVFDLLRKEAFLRDMLPERVKFMRLLTIPADLASRTSHASGQKNQGFRLKSYTMSTMGQQRMNEVAIIHSHREEALHLDLDEIANELVTRNEIPRQTFAMKTLPVNNAVCQLKIERKILEIKLQDKVRNEELRLKSSIEMACKTARRLKWKWGGHVARLPADRWAYATTVWDPRRGRRGRGRPRRRWAQDFVDVIGPQWTRIARDREKWKDIILDLE</sequence>
<keyword evidence="2" id="KW-1185">Reference proteome</keyword>
<gene>
    <name evidence="1" type="ORF">ANN_06241</name>
</gene>
<organism evidence="1 2">
    <name type="scientific">Periplaneta americana</name>
    <name type="common">American cockroach</name>
    <name type="synonym">Blatta americana</name>
    <dbReference type="NCBI Taxonomy" id="6978"/>
    <lineage>
        <taxon>Eukaryota</taxon>
        <taxon>Metazoa</taxon>
        <taxon>Ecdysozoa</taxon>
        <taxon>Arthropoda</taxon>
        <taxon>Hexapoda</taxon>
        <taxon>Insecta</taxon>
        <taxon>Pterygota</taxon>
        <taxon>Neoptera</taxon>
        <taxon>Polyneoptera</taxon>
        <taxon>Dictyoptera</taxon>
        <taxon>Blattodea</taxon>
        <taxon>Blattoidea</taxon>
        <taxon>Blattidae</taxon>
        <taxon>Blattinae</taxon>
        <taxon>Periplaneta</taxon>
    </lineage>
</organism>
<protein>
    <submittedName>
        <fullName evidence="1">Uncharacterized protein</fullName>
    </submittedName>
</protein>
<accession>A0ABQ8TD05</accession>
<evidence type="ECO:0000313" key="2">
    <source>
        <dbReference type="Proteomes" id="UP001148838"/>
    </source>
</evidence>
<comment type="caution">
    <text evidence="1">The sequence shown here is derived from an EMBL/GenBank/DDBJ whole genome shotgun (WGS) entry which is preliminary data.</text>
</comment>
<evidence type="ECO:0000313" key="1">
    <source>
        <dbReference type="EMBL" id="KAJ4444449.1"/>
    </source>
</evidence>
<name>A0ABQ8TD05_PERAM</name>